<dbReference type="Pfam" id="PF13453">
    <property type="entry name" value="Zn_ribbon_TFIIB"/>
    <property type="match status" value="1"/>
</dbReference>
<gene>
    <name evidence="2" type="ORF">METZ01_LOCUS118443</name>
</gene>
<reference evidence="2" key="1">
    <citation type="submission" date="2018-05" db="EMBL/GenBank/DDBJ databases">
        <authorList>
            <person name="Lanie J.A."/>
            <person name="Ng W.-L."/>
            <person name="Kazmierczak K.M."/>
            <person name="Andrzejewski T.M."/>
            <person name="Davidsen T.M."/>
            <person name="Wayne K.J."/>
            <person name="Tettelin H."/>
            <person name="Glass J.I."/>
            <person name="Rusch D."/>
            <person name="Podicherti R."/>
            <person name="Tsui H.-C.T."/>
            <person name="Winkler M.E."/>
        </authorList>
    </citation>
    <scope>NUCLEOTIDE SEQUENCE</scope>
</reference>
<organism evidence="2">
    <name type="scientific">marine metagenome</name>
    <dbReference type="NCBI Taxonomy" id="408172"/>
    <lineage>
        <taxon>unclassified sequences</taxon>
        <taxon>metagenomes</taxon>
        <taxon>ecological metagenomes</taxon>
    </lineage>
</organism>
<evidence type="ECO:0000313" key="2">
    <source>
        <dbReference type="EMBL" id="SVA65589.1"/>
    </source>
</evidence>
<dbReference type="InterPro" id="IPR027392">
    <property type="entry name" value="TF_Znf"/>
</dbReference>
<protein>
    <recommendedName>
        <fullName evidence="1">Transcription factor zinc-finger domain-containing protein</fullName>
    </recommendedName>
</protein>
<sequence length="148" mass="16937">MNQLVCPVDQTNLVLSKTSGEESSTCPKCDGVWITLEVLEALEDRAASADMVKGQRQYGKHEVDHYCPHCNKGMVRFRYRGYNLEIESCPSDAGFWLDKSEDREIRDVMKRRTSNLARVSSAERSWHNARRGVKVGLFQRIKQLLGMD</sequence>
<feature type="domain" description="Transcription factor zinc-finger" evidence="1">
    <location>
        <begin position="6"/>
        <end position="43"/>
    </location>
</feature>
<dbReference type="AlphaFoldDB" id="A0A381XLL1"/>
<evidence type="ECO:0000259" key="1">
    <source>
        <dbReference type="Pfam" id="PF13453"/>
    </source>
</evidence>
<accession>A0A381XLL1</accession>
<dbReference type="EMBL" id="UINC01015603">
    <property type="protein sequence ID" value="SVA65589.1"/>
    <property type="molecule type" value="Genomic_DNA"/>
</dbReference>
<name>A0A381XLL1_9ZZZZ</name>
<proteinExistence type="predicted"/>